<name>A0A1Y4QW17_9ENTE</name>
<gene>
    <name evidence="1" type="ORF">B5E88_09930</name>
</gene>
<dbReference type="AlphaFoldDB" id="A0A1Y4QW17"/>
<protein>
    <submittedName>
        <fullName evidence="1">Uncharacterized protein</fullName>
    </submittedName>
</protein>
<evidence type="ECO:0000313" key="2">
    <source>
        <dbReference type="Proteomes" id="UP000196074"/>
    </source>
</evidence>
<dbReference type="RefSeq" id="WP_087215747.1">
    <property type="nucleotide sequence ID" value="NZ_CP144490.1"/>
</dbReference>
<sequence>MDIEQSTEILDRDIKKVSKILKQSIVDPKEIKRYTFLLTRETRRELSVVAKKMNATSSSEALTEIIHSLYNEFIEKE</sequence>
<comment type="caution">
    <text evidence="1">The sequence shown here is derived from an EMBL/GenBank/DDBJ whole genome shotgun (WGS) entry which is preliminary data.</text>
</comment>
<accession>A0A1Y4QW17</accession>
<dbReference type="EMBL" id="NFLC01000022">
    <property type="protein sequence ID" value="OUQ09504.1"/>
    <property type="molecule type" value="Genomic_DNA"/>
</dbReference>
<reference evidence="2" key="1">
    <citation type="submission" date="2017-04" db="EMBL/GenBank/DDBJ databases">
        <title>Function of individual gut microbiota members based on whole genome sequencing of pure cultures obtained from chicken caecum.</title>
        <authorList>
            <person name="Medvecky M."/>
            <person name="Cejkova D."/>
            <person name="Polansky O."/>
            <person name="Karasova D."/>
            <person name="Kubasova T."/>
            <person name="Cizek A."/>
            <person name="Rychlik I."/>
        </authorList>
    </citation>
    <scope>NUCLEOTIDE SEQUENCE [LARGE SCALE GENOMIC DNA]</scope>
    <source>
        <strain evidence="2">An144</strain>
    </source>
</reference>
<organism evidence="1 2">
    <name type="scientific">Enterococcus cecorum</name>
    <dbReference type="NCBI Taxonomy" id="44008"/>
    <lineage>
        <taxon>Bacteria</taxon>
        <taxon>Bacillati</taxon>
        <taxon>Bacillota</taxon>
        <taxon>Bacilli</taxon>
        <taxon>Lactobacillales</taxon>
        <taxon>Enterococcaceae</taxon>
        <taxon>Enterococcus</taxon>
    </lineage>
</organism>
<proteinExistence type="predicted"/>
<dbReference type="Proteomes" id="UP000196074">
    <property type="component" value="Unassembled WGS sequence"/>
</dbReference>
<evidence type="ECO:0000313" key="1">
    <source>
        <dbReference type="EMBL" id="OUQ09504.1"/>
    </source>
</evidence>